<evidence type="ECO:0000313" key="2">
    <source>
        <dbReference type="EMBL" id="TCP64515.1"/>
    </source>
</evidence>
<dbReference type="AlphaFoldDB" id="A0A4R2RZI5"/>
<feature type="region of interest" description="Disordered" evidence="1">
    <location>
        <begin position="28"/>
        <end position="105"/>
    </location>
</feature>
<protein>
    <submittedName>
        <fullName evidence="2">Uncharacterized protein</fullName>
    </submittedName>
</protein>
<organism evidence="2 3">
    <name type="scientific">Heliophilum fasciatum</name>
    <dbReference type="NCBI Taxonomy" id="35700"/>
    <lineage>
        <taxon>Bacteria</taxon>
        <taxon>Bacillati</taxon>
        <taxon>Bacillota</taxon>
        <taxon>Clostridia</taxon>
        <taxon>Eubacteriales</taxon>
        <taxon>Heliobacteriaceae</taxon>
        <taxon>Heliophilum</taxon>
    </lineage>
</organism>
<comment type="caution">
    <text evidence="2">The sequence shown here is derived from an EMBL/GenBank/DDBJ whole genome shotgun (WGS) entry which is preliminary data.</text>
</comment>
<name>A0A4R2RZI5_9FIRM</name>
<dbReference type="OrthoDB" id="1683475at2"/>
<accession>A0A4R2RZI5</accession>
<sequence length="105" mass="12277">MTIRSVDMQVIVPKVTEISRTQQIQQQQGQNEQQFQSQLNQQTTQWKQQSVPTTGQADKGAIKDRESKQQQRKQHEQKSDEDKEQNKDVLDNEGLLRGHHLDLRI</sequence>
<dbReference type="RefSeq" id="WP_131918983.1">
    <property type="nucleotide sequence ID" value="NZ_JAOQNU010000009.1"/>
</dbReference>
<dbReference type="Proteomes" id="UP000294813">
    <property type="component" value="Unassembled WGS sequence"/>
</dbReference>
<evidence type="ECO:0000313" key="3">
    <source>
        <dbReference type="Proteomes" id="UP000294813"/>
    </source>
</evidence>
<reference evidence="2 3" key="1">
    <citation type="submission" date="2019-03" db="EMBL/GenBank/DDBJ databases">
        <title>Genomic Encyclopedia of Type Strains, Phase IV (KMG-IV): sequencing the most valuable type-strain genomes for metagenomic binning, comparative biology and taxonomic classification.</title>
        <authorList>
            <person name="Goeker M."/>
        </authorList>
    </citation>
    <scope>NUCLEOTIDE SEQUENCE [LARGE SCALE GENOMIC DNA]</scope>
    <source>
        <strain evidence="2 3">DSM 11170</strain>
    </source>
</reference>
<feature type="compositionally biased region" description="Basic and acidic residues" evidence="1">
    <location>
        <begin position="60"/>
        <end position="105"/>
    </location>
</feature>
<proteinExistence type="predicted"/>
<evidence type="ECO:0000256" key="1">
    <source>
        <dbReference type="SAM" id="MobiDB-lite"/>
    </source>
</evidence>
<dbReference type="EMBL" id="SLXT01000009">
    <property type="protein sequence ID" value="TCP64515.1"/>
    <property type="molecule type" value="Genomic_DNA"/>
</dbReference>
<keyword evidence="3" id="KW-1185">Reference proteome</keyword>
<gene>
    <name evidence="2" type="ORF">EDD73_10956</name>
</gene>
<feature type="compositionally biased region" description="Low complexity" evidence="1">
    <location>
        <begin position="28"/>
        <end position="49"/>
    </location>
</feature>